<protein>
    <submittedName>
        <fullName evidence="1">IclR family transcriptional regulator, pca regulon regulatory protein</fullName>
    </submittedName>
</protein>
<evidence type="ECO:0000313" key="1">
    <source>
        <dbReference type="EMBL" id="SFV14356.1"/>
    </source>
</evidence>
<gene>
    <name evidence="1" type="ORF">SAMN05216552_10421</name>
</gene>
<dbReference type="SUPFAM" id="SSF55781">
    <property type="entry name" value="GAF domain-like"/>
    <property type="match status" value="1"/>
</dbReference>
<dbReference type="InterPro" id="IPR029016">
    <property type="entry name" value="GAF-like_dom_sf"/>
</dbReference>
<reference evidence="2" key="1">
    <citation type="submission" date="2016-10" db="EMBL/GenBank/DDBJ databases">
        <authorList>
            <person name="Varghese N."/>
            <person name="Submissions S."/>
        </authorList>
    </citation>
    <scope>NUCLEOTIDE SEQUENCE [LARGE SCALE GENOMIC DNA]</scope>
    <source>
        <strain evidence="2">CGMCC 1.11014</strain>
    </source>
</reference>
<dbReference type="EMBL" id="FPBO01000042">
    <property type="protein sequence ID" value="SFV14356.1"/>
    <property type="molecule type" value="Genomic_DNA"/>
</dbReference>
<feature type="non-terminal residue" evidence="1">
    <location>
        <position position="1"/>
    </location>
</feature>
<proteinExistence type="predicted"/>
<dbReference type="AlphaFoldDB" id="A0A1I7LXD2"/>
<sequence length="53" mass="5469">GLRGISVAVKSRRGHLIGALSVSMMIASSSKAEASARCVPALQATANTLMLWV</sequence>
<name>A0A1I7LXD2_9BURK</name>
<dbReference type="Gene3D" id="3.30.450.40">
    <property type="match status" value="1"/>
</dbReference>
<evidence type="ECO:0000313" key="2">
    <source>
        <dbReference type="Proteomes" id="UP000199391"/>
    </source>
</evidence>
<accession>A0A1I7LXD2</accession>
<keyword evidence="2" id="KW-1185">Reference proteome</keyword>
<dbReference type="Proteomes" id="UP000199391">
    <property type="component" value="Unassembled WGS sequence"/>
</dbReference>
<organism evidence="1 2">
    <name type="scientific">Pseudoduganella namucuonensis</name>
    <dbReference type="NCBI Taxonomy" id="1035707"/>
    <lineage>
        <taxon>Bacteria</taxon>
        <taxon>Pseudomonadati</taxon>
        <taxon>Pseudomonadota</taxon>
        <taxon>Betaproteobacteria</taxon>
        <taxon>Burkholderiales</taxon>
        <taxon>Oxalobacteraceae</taxon>
        <taxon>Telluria group</taxon>
        <taxon>Pseudoduganella</taxon>
    </lineage>
</organism>